<dbReference type="AlphaFoldDB" id="A0A5M8PK56"/>
<name>A0A5M8PK56_9LECA</name>
<sequence>MVLPAQFQLGLELTNIVNPLTSALSKWGSLALADAIKRSGSDVITEMKLASLLGRHRIDPVMEYSFREVVAKSNQSVISRYLDIVLESGAGPTVQEALKNPALFSMIIQLSMLSATHTDVSLANAIVTAVENILRDAKAGSESAPDYVSLVGTIRACQQQTAFFEWFSLYNAVEHEIQRTLATAKERSVGDPKMKRISDSWRTETKCIEDKSLPFPVFQSLMMWLQSLQSFPEHRLLHVRCDKGITTVVVWCHHLLGLNVTVRLDGVDTWFGQGMSNVLIEKSTSKEAGASLLDAADQNEPLFSLSRTEEDPLLDFEARAEAFGFGMVILKQSINNANDMRFCAYEIIGQGLQLLRQWNWFNEPPSRSHQGLNEQRILQAGMFLFALDHLDQELIKTMSFKPAREVEKDQEVLLAPRKCTELVATLVTFARIHDLKNCMTDVQEGLDWKHFLVF</sequence>
<dbReference type="Proteomes" id="UP000324767">
    <property type="component" value="Unassembled WGS sequence"/>
</dbReference>
<proteinExistence type="predicted"/>
<comment type="caution">
    <text evidence="1">The sequence shown here is derived from an EMBL/GenBank/DDBJ whole genome shotgun (WGS) entry which is preliminary data.</text>
</comment>
<accession>A0A5M8PK56</accession>
<dbReference type="EMBL" id="VXIT01000011">
    <property type="protein sequence ID" value="KAA6409248.1"/>
    <property type="molecule type" value="Genomic_DNA"/>
</dbReference>
<organism evidence="1 2">
    <name type="scientific">Lasallia pustulata</name>
    <dbReference type="NCBI Taxonomy" id="136370"/>
    <lineage>
        <taxon>Eukaryota</taxon>
        <taxon>Fungi</taxon>
        <taxon>Dikarya</taxon>
        <taxon>Ascomycota</taxon>
        <taxon>Pezizomycotina</taxon>
        <taxon>Lecanoromycetes</taxon>
        <taxon>OSLEUM clade</taxon>
        <taxon>Umbilicariomycetidae</taxon>
        <taxon>Umbilicariales</taxon>
        <taxon>Umbilicariaceae</taxon>
        <taxon>Lasallia</taxon>
    </lineage>
</organism>
<dbReference type="OrthoDB" id="4753470at2759"/>
<evidence type="ECO:0000313" key="2">
    <source>
        <dbReference type="Proteomes" id="UP000324767"/>
    </source>
</evidence>
<evidence type="ECO:0000313" key="1">
    <source>
        <dbReference type="EMBL" id="KAA6409248.1"/>
    </source>
</evidence>
<gene>
    <name evidence="1" type="ORF">FRX48_06801</name>
</gene>
<protein>
    <submittedName>
        <fullName evidence="1">Uncharacterized protein</fullName>
    </submittedName>
</protein>
<reference evidence="1 2" key="1">
    <citation type="submission" date="2019-09" db="EMBL/GenBank/DDBJ databases">
        <title>The hologenome of the rock-dwelling lichen Lasallia pustulata.</title>
        <authorList>
            <person name="Greshake Tzovaras B."/>
            <person name="Segers F."/>
            <person name="Bicker A."/>
            <person name="Dal Grande F."/>
            <person name="Otte J."/>
            <person name="Hankeln T."/>
            <person name="Schmitt I."/>
            <person name="Ebersberger I."/>
        </authorList>
    </citation>
    <scope>NUCLEOTIDE SEQUENCE [LARGE SCALE GENOMIC DNA]</scope>
    <source>
        <strain evidence="1">A1-1</strain>
    </source>
</reference>